<dbReference type="AlphaFoldDB" id="A0A2I8VEB5"/>
<dbReference type="Proteomes" id="UP000236584">
    <property type="component" value="Chromosome"/>
</dbReference>
<dbReference type="SUPFAM" id="SSF88697">
    <property type="entry name" value="PUA domain-like"/>
    <property type="match status" value="1"/>
</dbReference>
<reference evidence="1 2" key="1">
    <citation type="submission" date="2018-01" db="EMBL/GenBank/DDBJ databases">
        <title>Complete genome sequence of Salinigranum rubrum GX10T, an extremely halophilic archaeon isolated from a marine solar saltern.</title>
        <authorList>
            <person name="Han S."/>
        </authorList>
    </citation>
    <scope>NUCLEOTIDE SEQUENCE [LARGE SCALE GENOMIC DNA]</scope>
    <source>
        <strain evidence="1 2">GX10</strain>
    </source>
</reference>
<protein>
    <recommendedName>
        <fullName evidence="3">ASCH domain-containing protein</fullName>
    </recommendedName>
</protein>
<accession>A0A2I8VEB5</accession>
<dbReference type="RefSeq" id="WP_103423775.1">
    <property type="nucleotide sequence ID" value="NZ_CP026309.1"/>
</dbReference>
<evidence type="ECO:0000313" key="2">
    <source>
        <dbReference type="Proteomes" id="UP000236584"/>
    </source>
</evidence>
<dbReference type="GeneID" id="35590451"/>
<dbReference type="KEGG" id="srub:C2R22_00140"/>
<evidence type="ECO:0000313" key="1">
    <source>
        <dbReference type="EMBL" id="AUV80267.1"/>
    </source>
</evidence>
<keyword evidence="2" id="KW-1185">Reference proteome</keyword>
<gene>
    <name evidence="1" type="ORF">C2R22_00140</name>
</gene>
<organism evidence="1 2">
    <name type="scientific">Salinigranum rubrum</name>
    <dbReference type="NCBI Taxonomy" id="755307"/>
    <lineage>
        <taxon>Archaea</taxon>
        <taxon>Methanobacteriati</taxon>
        <taxon>Methanobacteriota</taxon>
        <taxon>Stenosarchaea group</taxon>
        <taxon>Halobacteria</taxon>
        <taxon>Halobacteriales</taxon>
        <taxon>Haloferacaceae</taxon>
        <taxon>Salinigranum</taxon>
    </lineage>
</organism>
<name>A0A2I8VEB5_9EURY</name>
<dbReference type="EMBL" id="CP026309">
    <property type="protein sequence ID" value="AUV80267.1"/>
    <property type="molecule type" value="Genomic_DNA"/>
</dbReference>
<dbReference type="OrthoDB" id="359403at2157"/>
<evidence type="ECO:0008006" key="3">
    <source>
        <dbReference type="Google" id="ProtNLM"/>
    </source>
</evidence>
<dbReference type="InterPro" id="IPR015947">
    <property type="entry name" value="PUA-like_sf"/>
</dbReference>
<sequence>MATIDASDLLPNERVEQTALSGELTQLHRGDRYADAGDTFEIDGVTFVVTAVDERTLGDLTDADARAEGSEDLAAYRRRLEAVHDSFEWDDDSAVVRHRFERRDDA</sequence>
<proteinExistence type="predicted"/>